<dbReference type="EMBL" id="LGRB01000008">
    <property type="protein sequence ID" value="OCT53611.1"/>
    <property type="molecule type" value="Genomic_DNA"/>
</dbReference>
<proteinExistence type="predicted"/>
<sequence length="165" mass="17891">MASISAPASYTGQVDGTEIRATQCGRSRSTEYDYVLTPPVSAATTAHGRVDSGIEFNNAYLWYAFNRRPGLQQANEEPDEWEFFSSGPRHISILLGGHPGKGKCDTQPSKLTLQRMRVSNAPDMQPQLDCWAQAASGFGLDYSVTAAGSVSGYPVNVWGGALWQQ</sequence>
<dbReference type="AlphaFoldDB" id="A0A1C1CYT3"/>
<gene>
    <name evidence="1" type="ORF">CLCR_10880</name>
</gene>
<organism evidence="1 2">
    <name type="scientific">Cladophialophora carrionii</name>
    <dbReference type="NCBI Taxonomy" id="86049"/>
    <lineage>
        <taxon>Eukaryota</taxon>
        <taxon>Fungi</taxon>
        <taxon>Dikarya</taxon>
        <taxon>Ascomycota</taxon>
        <taxon>Pezizomycotina</taxon>
        <taxon>Eurotiomycetes</taxon>
        <taxon>Chaetothyriomycetidae</taxon>
        <taxon>Chaetothyriales</taxon>
        <taxon>Herpotrichiellaceae</taxon>
        <taxon>Cladophialophora</taxon>
    </lineage>
</organism>
<evidence type="ECO:0000313" key="2">
    <source>
        <dbReference type="Proteomes" id="UP000094526"/>
    </source>
</evidence>
<dbReference type="VEuPathDB" id="FungiDB:CLCR_10880"/>
<dbReference type="Proteomes" id="UP000094526">
    <property type="component" value="Unassembled WGS sequence"/>
</dbReference>
<evidence type="ECO:0000313" key="1">
    <source>
        <dbReference type="EMBL" id="OCT53611.1"/>
    </source>
</evidence>
<accession>A0A1C1CYT3</accession>
<protein>
    <submittedName>
        <fullName evidence="1">Uncharacterized protein</fullName>
    </submittedName>
</protein>
<reference evidence="2" key="1">
    <citation type="submission" date="2015-07" db="EMBL/GenBank/DDBJ databases">
        <authorList>
            <person name="Teixeira M.M."/>
            <person name="Souza R.C."/>
            <person name="Almeida L.G."/>
            <person name="Vicente V.A."/>
            <person name="de Hoog S."/>
            <person name="Bocca A.L."/>
            <person name="de Almeida S.R."/>
            <person name="Vasconcelos A.T."/>
            <person name="Felipe M.S."/>
        </authorList>
    </citation>
    <scope>NUCLEOTIDE SEQUENCE [LARGE SCALE GENOMIC DNA]</scope>
    <source>
        <strain evidence="2">KSF</strain>
    </source>
</reference>
<comment type="caution">
    <text evidence="1">The sequence shown here is derived from an EMBL/GenBank/DDBJ whole genome shotgun (WGS) entry which is preliminary data.</text>
</comment>
<name>A0A1C1CYT3_9EURO</name>
<keyword evidence="2" id="KW-1185">Reference proteome</keyword>